<dbReference type="SMART" id="SM01289">
    <property type="entry name" value="PYRIN"/>
    <property type="match status" value="1"/>
</dbReference>
<dbReference type="PROSITE" id="PS50824">
    <property type="entry name" value="DAPIN"/>
    <property type="match status" value="1"/>
</dbReference>
<evidence type="ECO:0000313" key="2">
    <source>
        <dbReference type="EMBL" id="TDH11485.1"/>
    </source>
</evidence>
<dbReference type="InterPro" id="IPR011029">
    <property type="entry name" value="DEATH-like_dom_sf"/>
</dbReference>
<dbReference type="InterPro" id="IPR004020">
    <property type="entry name" value="DAPIN"/>
</dbReference>
<dbReference type="Proteomes" id="UP000295070">
    <property type="component" value="Chromosome 6"/>
</dbReference>
<feature type="domain" description="Pyrin" evidence="1">
    <location>
        <begin position="1"/>
        <end position="80"/>
    </location>
</feature>
<dbReference type="Gene3D" id="1.10.533.10">
    <property type="entry name" value="Death Domain, Fas"/>
    <property type="match status" value="1"/>
</dbReference>
<reference evidence="2 3" key="1">
    <citation type="submission" date="2019-01" db="EMBL/GenBank/DDBJ databases">
        <title>A chromosome-scale genome assembly of the yellow perch, Perca flavescens.</title>
        <authorList>
            <person name="Feron R."/>
            <person name="Morvezen R."/>
            <person name="Bestin A."/>
            <person name="Haffray P."/>
            <person name="Klopp C."/>
            <person name="Zahm M."/>
            <person name="Cabau C."/>
            <person name="Roques C."/>
            <person name="Donnadieu C."/>
            <person name="Bouchez O."/>
            <person name="Christie M."/>
            <person name="Larson W."/>
            <person name="Guiguen Y."/>
        </authorList>
    </citation>
    <scope>NUCLEOTIDE SEQUENCE [LARGE SCALE GENOMIC DNA]</scope>
    <source>
        <strain evidence="2">YP-PL-M2</strain>
        <tissue evidence="2">Blood</tissue>
    </source>
</reference>
<organism evidence="2 3">
    <name type="scientific">Perca flavescens</name>
    <name type="common">American yellow perch</name>
    <name type="synonym">Morone flavescens</name>
    <dbReference type="NCBI Taxonomy" id="8167"/>
    <lineage>
        <taxon>Eukaryota</taxon>
        <taxon>Metazoa</taxon>
        <taxon>Chordata</taxon>
        <taxon>Craniata</taxon>
        <taxon>Vertebrata</taxon>
        <taxon>Euteleostomi</taxon>
        <taxon>Actinopterygii</taxon>
        <taxon>Neopterygii</taxon>
        <taxon>Teleostei</taxon>
        <taxon>Neoteleostei</taxon>
        <taxon>Acanthomorphata</taxon>
        <taxon>Eupercaria</taxon>
        <taxon>Perciformes</taxon>
        <taxon>Percoidei</taxon>
        <taxon>Percidae</taxon>
        <taxon>Percinae</taxon>
        <taxon>Perca</taxon>
    </lineage>
</organism>
<keyword evidence="3" id="KW-1185">Reference proteome</keyword>
<dbReference type="AlphaFoldDB" id="A0A484D8I7"/>
<name>A0A484D8I7_PERFV</name>
<sequence length="87" mass="10010">MLQDLNQQEFKAFIWKLENSDIGEGRERIPSSKLENSDMFDLVNQMWKTYIQQSVEVTMKVLKQIDRNDLVQILSVTSSGSKGKLCG</sequence>
<protein>
    <recommendedName>
        <fullName evidence="1">Pyrin domain-containing protein</fullName>
    </recommendedName>
</protein>
<dbReference type="EMBL" id="SCKG01000006">
    <property type="protein sequence ID" value="TDH11485.1"/>
    <property type="molecule type" value="Genomic_DNA"/>
</dbReference>
<evidence type="ECO:0000259" key="1">
    <source>
        <dbReference type="PROSITE" id="PS50824"/>
    </source>
</evidence>
<gene>
    <name evidence="2" type="ORF">EPR50_G00060950</name>
</gene>
<proteinExistence type="predicted"/>
<accession>A0A484D8I7</accession>
<comment type="caution">
    <text evidence="2">The sequence shown here is derived from an EMBL/GenBank/DDBJ whole genome shotgun (WGS) entry which is preliminary data.</text>
</comment>
<dbReference type="Pfam" id="PF02758">
    <property type="entry name" value="PYRIN"/>
    <property type="match status" value="1"/>
</dbReference>
<evidence type="ECO:0000313" key="3">
    <source>
        <dbReference type="Proteomes" id="UP000295070"/>
    </source>
</evidence>
<dbReference type="SUPFAM" id="SSF47986">
    <property type="entry name" value="DEATH domain"/>
    <property type="match status" value="1"/>
</dbReference>
<dbReference type="STRING" id="8167.A0A484D8I7"/>